<keyword evidence="5 6" id="KW-0998">Cell outer membrane</keyword>
<dbReference type="Proteomes" id="UP000286246">
    <property type="component" value="Unassembled WGS sequence"/>
</dbReference>
<evidence type="ECO:0000256" key="1">
    <source>
        <dbReference type="ARBA" id="ARBA00022448"/>
    </source>
</evidence>
<dbReference type="OrthoDB" id="600887at2"/>
<keyword evidence="7" id="KW-0798">TonB box</keyword>
<comment type="caution">
    <text evidence="10">The sequence shown here is derived from an EMBL/GenBank/DDBJ whole genome shotgun (WGS) entry which is preliminary data.</text>
</comment>
<name>A0A420BJY3_SPHD1</name>
<dbReference type="FunFam" id="2.170.130.10:FF:000003">
    <property type="entry name" value="SusC/RagA family TonB-linked outer membrane protein"/>
    <property type="match status" value="1"/>
</dbReference>
<evidence type="ECO:0000256" key="4">
    <source>
        <dbReference type="ARBA" id="ARBA00023136"/>
    </source>
</evidence>
<evidence type="ECO:0000256" key="5">
    <source>
        <dbReference type="ARBA" id="ARBA00023237"/>
    </source>
</evidence>
<dbReference type="InterPro" id="IPR011662">
    <property type="entry name" value="Secretin/TonB_short_N"/>
</dbReference>
<keyword evidence="11" id="KW-1185">Reference proteome</keyword>
<reference evidence="10 11" key="1">
    <citation type="submission" date="2018-09" db="EMBL/GenBank/DDBJ databases">
        <title>Genomic Encyclopedia of Type Strains, Phase III (KMG-III): the genomes of soil and plant-associated and newly described type strains.</title>
        <authorList>
            <person name="Whitman W."/>
        </authorList>
    </citation>
    <scope>NUCLEOTIDE SEQUENCE [LARGE SCALE GENOMIC DNA]</scope>
    <source>
        <strain evidence="10 11">CECT 7938</strain>
    </source>
</reference>
<evidence type="ECO:0000256" key="6">
    <source>
        <dbReference type="PROSITE-ProRule" id="PRU01360"/>
    </source>
</evidence>
<evidence type="ECO:0000313" key="11">
    <source>
        <dbReference type="Proteomes" id="UP000286246"/>
    </source>
</evidence>
<dbReference type="InterPro" id="IPR023997">
    <property type="entry name" value="TonB-dep_OMP_SusC/RagA_CS"/>
</dbReference>
<evidence type="ECO:0000256" key="7">
    <source>
        <dbReference type="RuleBase" id="RU003357"/>
    </source>
</evidence>
<evidence type="ECO:0000259" key="9">
    <source>
        <dbReference type="SMART" id="SM00965"/>
    </source>
</evidence>
<keyword evidence="6" id="KW-1134">Transmembrane beta strand</keyword>
<dbReference type="InterPro" id="IPR000531">
    <property type="entry name" value="Beta-barrel_TonB"/>
</dbReference>
<keyword evidence="4 6" id="KW-0472">Membrane</keyword>
<dbReference type="Gene3D" id="3.55.50.30">
    <property type="match status" value="1"/>
</dbReference>
<dbReference type="InterPro" id="IPR012910">
    <property type="entry name" value="Plug_dom"/>
</dbReference>
<dbReference type="Pfam" id="PF07660">
    <property type="entry name" value="STN"/>
    <property type="match status" value="1"/>
</dbReference>
<evidence type="ECO:0000256" key="2">
    <source>
        <dbReference type="ARBA" id="ARBA00022496"/>
    </source>
</evidence>
<gene>
    <name evidence="10" type="ORF">DFQ12_1957</name>
</gene>
<dbReference type="EMBL" id="RAPY01000001">
    <property type="protein sequence ID" value="RKE57081.1"/>
    <property type="molecule type" value="Genomic_DNA"/>
</dbReference>
<keyword evidence="1 6" id="KW-0813">Transport</keyword>
<feature type="region of interest" description="Disordered" evidence="8">
    <location>
        <begin position="931"/>
        <end position="952"/>
    </location>
</feature>
<dbReference type="Pfam" id="PF07715">
    <property type="entry name" value="Plug"/>
    <property type="match status" value="1"/>
</dbReference>
<dbReference type="InterPro" id="IPR037066">
    <property type="entry name" value="Plug_dom_sf"/>
</dbReference>
<dbReference type="GO" id="GO:0009279">
    <property type="term" value="C:cell outer membrane"/>
    <property type="evidence" value="ECO:0007669"/>
    <property type="project" value="UniProtKB-SubCell"/>
</dbReference>
<dbReference type="PROSITE" id="PS52016">
    <property type="entry name" value="TONB_DEPENDENT_REC_3"/>
    <property type="match status" value="1"/>
</dbReference>
<evidence type="ECO:0000256" key="3">
    <source>
        <dbReference type="ARBA" id="ARBA00023004"/>
    </source>
</evidence>
<dbReference type="InterPro" id="IPR039426">
    <property type="entry name" value="TonB-dep_rcpt-like"/>
</dbReference>
<comment type="similarity">
    <text evidence="6 7">Belongs to the TonB-dependent receptor family.</text>
</comment>
<dbReference type="Gene3D" id="2.60.40.1120">
    <property type="entry name" value="Carboxypeptidase-like, regulatory domain"/>
    <property type="match status" value="1"/>
</dbReference>
<organism evidence="10 11">
    <name type="scientific">Sphingobacterium detergens</name>
    <dbReference type="NCBI Taxonomy" id="1145106"/>
    <lineage>
        <taxon>Bacteria</taxon>
        <taxon>Pseudomonadati</taxon>
        <taxon>Bacteroidota</taxon>
        <taxon>Sphingobacteriia</taxon>
        <taxon>Sphingobacteriales</taxon>
        <taxon>Sphingobacteriaceae</taxon>
        <taxon>Sphingobacterium</taxon>
    </lineage>
</organism>
<keyword evidence="2" id="KW-0410">Iron transport</keyword>
<keyword evidence="3" id="KW-0408">Iron</keyword>
<comment type="subcellular location">
    <subcellularLocation>
        <location evidence="6">Cell outer membrane</location>
        <topology evidence="6">Multi-pass membrane protein</topology>
    </subcellularLocation>
</comment>
<evidence type="ECO:0000256" key="8">
    <source>
        <dbReference type="SAM" id="MobiDB-lite"/>
    </source>
</evidence>
<dbReference type="Gene3D" id="2.170.130.10">
    <property type="entry name" value="TonB-dependent receptor, plug domain"/>
    <property type="match status" value="1"/>
</dbReference>
<sequence>MNNQYLRYALKYLKPSHCYLSMKLTIVLFFASIMVSLGNASAQRITLDQNQTQLKHILIEISKQSGYTFIYDEKDLKSIRPISINVSNRSVTETLDELLSGQPLSYQIKGRSIAISRRRISKTMAKNTEESIVQKRTITGRVTDENEEPLVGVTVLVKGSIVRTSTGSQGQFSIDVPDENSILIFSSVGFTSLEIPTQGKNQINVVLAVANSNLEEIVVVGYATQKKVNLSGSVASVSGKTITERPAPNIQNLLQGRIAGLDVVQPTGEPGRDNGTMRIRGLGSSGASSNPLVLVDGVIGSISNLSPQDIENITVLKDAASASIYGARAANGVILVTTKKGKAGTSNIEYSGNWGTSEATKYPELITNSVTYMEMYNAARARSGQPAVYTQAQIDSYKNNPNNEAYPNFDWLDYILGKGPIQNHNLSFSGGSEKSTHNVSLNYLDQNSITKGYEYKRYNGLFDYGTQVHKRVKIGTNVNFSFQDLRAPWMTNDNLLLLAYAAAPTFKPWLPDGSGRSAGRDYMSTGGTNRTPEEVYNTGSQLTKNYNVNAQAYMDVDIISGLKWSTKAAFTFFNQDYRQRQFGSPAFAYHPNENGEYQQSGNGNPSFVGLQQSSGRNLTKTFYSTLQYIKTLANDHNISVLGGYEQQDNRSTSIGGGRYDFPNNTIMELDGSSPKDQNLNGSSFEWGLRSLFGRANYDYKGKYFAEANIRYDGTSRVDPQYRWGTFGGGSAAWRISEEDFIKNKLSWIDNLKLRASYGALGNQEITRGGNLDYYPYQDILSTTTYPFTGLESGAMKTRLVEKNLRWEKTAITDFGLDVDIYKGLFGATIDWYYKNTTDILEERTDVPASLGLTPPIVNAGAMVNKGIEIELRHQNQIGEFTYGANFIFNRYRNKVTKRLAETIGTIEVGQPYNNFFLYDWIGIFQSQAEIDNSPKQPNSGTLKPGDLKMRDVDGNGTIGPEDRIRISRFPDYSYSFNLYAGWKGFNFSAFFQGVQGQKVQVSQWGYEPFMQGSAPPTKFLDAWTPTNPSNTVPAVYLTGYAGVAGYPSTYFLQDASYLRLKNLYLSYTFPTAITNRIAAKGITVYISGDNLITWTKYEGNDPERSGSGRFAQFPQIKMYTAGVKIRY</sequence>
<keyword evidence="6" id="KW-0812">Transmembrane</keyword>
<proteinExistence type="inferred from homology"/>
<dbReference type="AlphaFoldDB" id="A0A420BJY3"/>
<dbReference type="InterPro" id="IPR023996">
    <property type="entry name" value="TonB-dep_OMP_SusC/RagA"/>
</dbReference>
<feature type="compositionally biased region" description="Polar residues" evidence="8">
    <location>
        <begin position="931"/>
        <end position="941"/>
    </location>
</feature>
<dbReference type="NCBIfam" id="TIGR04057">
    <property type="entry name" value="SusC_RagA_signa"/>
    <property type="match status" value="1"/>
</dbReference>
<dbReference type="SMART" id="SM00965">
    <property type="entry name" value="STN"/>
    <property type="match status" value="1"/>
</dbReference>
<evidence type="ECO:0000313" key="10">
    <source>
        <dbReference type="EMBL" id="RKE57081.1"/>
    </source>
</evidence>
<dbReference type="Pfam" id="PF13715">
    <property type="entry name" value="CarbopepD_reg_2"/>
    <property type="match status" value="1"/>
</dbReference>
<dbReference type="Pfam" id="PF00593">
    <property type="entry name" value="TonB_dep_Rec_b-barrel"/>
    <property type="match status" value="1"/>
</dbReference>
<dbReference type="SUPFAM" id="SSF49464">
    <property type="entry name" value="Carboxypeptidase regulatory domain-like"/>
    <property type="match status" value="1"/>
</dbReference>
<dbReference type="InterPro" id="IPR008969">
    <property type="entry name" value="CarboxyPept-like_regulatory"/>
</dbReference>
<dbReference type="NCBIfam" id="TIGR04056">
    <property type="entry name" value="OMP_RagA_SusC"/>
    <property type="match status" value="1"/>
</dbReference>
<protein>
    <submittedName>
        <fullName evidence="10">TonB-linked SusC/RagA family outer membrane protein</fullName>
    </submittedName>
</protein>
<dbReference type="RefSeq" id="WP_120258675.1">
    <property type="nucleotide sequence ID" value="NZ_RAPY01000001.1"/>
</dbReference>
<accession>A0A420BJY3</accession>
<keyword evidence="2" id="KW-0406">Ion transport</keyword>
<dbReference type="SUPFAM" id="SSF56935">
    <property type="entry name" value="Porins"/>
    <property type="match status" value="1"/>
</dbReference>
<dbReference type="GO" id="GO:0006826">
    <property type="term" value="P:iron ion transport"/>
    <property type="evidence" value="ECO:0007669"/>
    <property type="project" value="UniProtKB-KW"/>
</dbReference>
<feature type="domain" description="Secretin/TonB short N-terminal" evidence="9">
    <location>
        <begin position="67"/>
        <end position="118"/>
    </location>
</feature>